<evidence type="ECO:0000259" key="5">
    <source>
        <dbReference type="PROSITE" id="PS51006"/>
    </source>
</evidence>
<dbReference type="OrthoDB" id="9761985at2"/>
<dbReference type="Pfam" id="PF01564">
    <property type="entry name" value="Spermine_synth"/>
    <property type="match status" value="1"/>
</dbReference>
<dbReference type="SUPFAM" id="SSF53335">
    <property type="entry name" value="S-adenosyl-L-methionine-dependent methyltransferases"/>
    <property type="match status" value="1"/>
</dbReference>
<dbReference type="KEGG" id="saga:M5M_01550"/>
<dbReference type="AlphaFoldDB" id="K4KU92"/>
<dbReference type="HOGENOM" id="CLU_060070_2_1_6"/>
<evidence type="ECO:0000313" key="6">
    <source>
        <dbReference type="EMBL" id="AFU97537.1"/>
    </source>
</evidence>
<dbReference type="eggNOG" id="COG0421">
    <property type="taxonomic scope" value="Bacteria"/>
</dbReference>
<accession>K4KU92</accession>
<evidence type="ECO:0000256" key="3">
    <source>
        <dbReference type="ARBA" id="ARBA00023115"/>
    </source>
</evidence>
<dbReference type="PANTHER" id="PTHR43317">
    <property type="entry name" value="THERMOSPERMINE SYNTHASE ACAULIS5"/>
    <property type="match status" value="1"/>
</dbReference>
<proteinExistence type="inferred from homology"/>
<protein>
    <submittedName>
        <fullName evidence="6">Spermidine synthase</fullName>
    </submittedName>
</protein>
<dbReference type="Proteomes" id="UP000000466">
    <property type="component" value="Chromosome"/>
</dbReference>
<sequence length="267" mass="30491">MSELAAQLKYAIDRLRRTQVFHTRDEQGDLYVYEQNGKRLLTFDEKFEQSVMDLRRPHRPEHRYIRAMLLPLAFDDCRRALHLGLGGGALVRSLHKLAPTCQQTAVELRGGVRRVCATYFLDDPSLAVKVVADDAFRYIQAVEAGRFDYISSDLYLASGMDIKQASESYIRACASALSEQGWLALNFTRLPGYRDPVFESLKRHFEELVVVSVDALNYVILAGKTRLTRPLMGFAPQVRNMGELLEVNLMQQLKQAQQAKSFFHETE</sequence>
<dbReference type="PROSITE" id="PS51006">
    <property type="entry name" value="PABS_2"/>
    <property type="match status" value="1"/>
</dbReference>
<dbReference type="GO" id="GO:0006596">
    <property type="term" value="P:polyamine biosynthetic process"/>
    <property type="evidence" value="ECO:0007669"/>
    <property type="project" value="UniProtKB-UniRule"/>
</dbReference>
<evidence type="ECO:0000313" key="7">
    <source>
        <dbReference type="Proteomes" id="UP000000466"/>
    </source>
</evidence>
<dbReference type="EMBL" id="CP003746">
    <property type="protein sequence ID" value="AFU97537.1"/>
    <property type="molecule type" value="Genomic_DNA"/>
</dbReference>
<dbReference type="InterPro" id="IPR029063">
    <property type="entry name" value="SAM-dependent_MTases_sf"/>
</dbReference>
<keyword evidence="2 4" id="KW-0808">Transferase</keyword>
<dbReference type="GO" id="GO:0016740">
    <property type="term" value="F:transferase activity"/>
    <property type="evidence" value="ECO:0007669"/>
    <property type="project" value="UniProtKB-UniRule"/>
</dbReference>
<organism evidence="6 7">
    <name type="scientific">Simiduia agarivorans (strain DSM 21679 / JCM 13881 / BCRC 17597 / SA1)</name>
    <dbReference type="NCBI Taxonomy" id="1117647"/>
    <lineage>
        <taxon>Bacteria</taxon>
        <taxon>Pseudomonadati</taxon>
        <taxon>Pseudomonadota</taxon>
        <taxon>Gammaproteobacteria</taxon>
        <taxon>Cellvibrionales</taxon>
        <taxon>Cellvibrionaceae</taxon>
        <taxon>Simiduia</taxon>
    </lineage>
</organism>
<dbReference type="STRING" id="1117647.M5M_01550"/>
<dbReference type="InterPro" id="IPR030374">
    <property type="entry name" value="PABS"/>
</dbReference>
<dbReference type="Gene3D" id="3.40.50.150">
    <property type="entry name" value="Vaccinia Virus protein VP39"/>
    <property type="match status" value="1"/>
</dbReference>
<evidence type="ECO:0000256" key="1">
    <source>
        <dbReference type="ARBA" id="ARBA00007867"/>
    </source>
</evidence>
<evidence type="ECO:0000256" key="4">
    <source>
        <dbReference type="PROSITE-ProRule" id="PRU00354"/>
    </source>
</evidence>
<feature type="domain" description="PABS" evidence="5">
    <location>
        <begin position="1"/>
        <end position="237"/>
    </location>
</feature>
<gene>
    <name evidence="6" type="ordered locus">M5M_01550</name>
</gene>
<dbReference type="PANTHER" id="PTHR43317:SF1">
    <property type="entry name" value="THERMOSPERMINE SYNTHASE ACAULIS5"/>
    <property type="match status" value="1"/>
</dbReference>
<feature type="active site" description="Proton acceptor" evidence="4">
    <location>
        <position position="153"/>
    </location>
</feature>
<dbReference type="RefSeq" id="WP_015045710.1">
    <property type="nucleotide sequence ID" value="NC_018868.3"/>
</dbReference>
<keyword evidence="3 4" id="KW-0620">Polyamine biosynthesis</keyword>
<comment type="similarity">
    <text evidence="1">Belongs to the spermidine/spermine synthase family.</text>
</comment>
<reference evidence="6 7" key="1">
    <citation type="journal article" date="2013" name="Genome Announc.">
        <title>Complete genome sequence of Simiduia agarivorans SA1(T), a marine bacterium able to degrade a variety of polysaccharides.</title>
        <authorList>
            <person name="Lin S.Y."/>
            <person name="Shieh W.Y."/>
            <person name="Chen J.S."/>
            <person name="Tang S.L."/>
        </authorList>
    </citation>
    <scope>NUCLEOTIDE SEQUENCE [LARGE SCALE GENOMIC DNA]</scope>
    <source>
        <strain evidence="7">DSM 21679 / JCM 13881 / BCRC 17597 / SA1</strain>
    </source>
</reference>
<evidence type="ECO:0000256" key="2">
    <source>
        <dbReference type="ARBA" id="ARBA00022679"/>
    </source>
</evidence>
<name>K4KU92_SIMAS</name>
<keyword evidence="7" id="KW-1185">Reference proteome</keyword>